<accession>A0A1I3THD3</accession>
<organism evidence="1 2">
    <name type="scientific">Olleya namhaensis</name>
    <dbReference type="NCBI Taxonomy" id="1144750"/>
    <lineage>
        <taxon>Bacteria</taxon>
        <taxon>Pseudomonadati</taxon>
        <taxon>Bacteroidota</taxon>
        <taxon>Flavobacteriia</taxon>
        <taxon>Flavobacteriales</taxon>
        <taxon>Flavobacteriaceae</taxon>
    </lineage>
</organism>
<keyword evidence="2" id="KW-1185">Reference proteome</keyword>
<gene>
    <name evidence="1" type="ORF">SAMN05443431_1281</name>
</gene>
<protein>
    <recommendedName>
        <fullName evidence="3">YD repeat-containing protein</fullName>
    </recommendedName>
</protein>
<feature type="non-terminal residue" evidence="1">
    <location>
        <position position="1"/>
    </location>
</feature>
<dbReference type="Proteomes" id="UP000199559">
    <property type="component" value="Unassembled WGS sequence"/>
</dbReference>
<evidence type="ECO:0000313" key="2">
    <source>
        <dbReference type="Proteomes" id="UP000199559"/>
    </source>
</evidence>
<reference evidence="2" key="1">
    <citation type="submission" date="2016-10" db="EMBL/GenBank/DDBJ databases">
        <authorList>
            <person name="Varghese N."/>
            <person name="Submissions S."/>
        </authorList>
    </citation>
    <scope>NUCLEOTIDE SEQUENCE [LARGE SCALE GENOMIC DNA]</scope>
    <source>
        <strain evidence="2">DSM 28881</strain>
    </source>
</reference>
<dbReference type="EMBL" id="FORM01000028">
    <property type="protein sequence ID" value="SFJ68927.1"/>
    <property type="molecule type" value="Genomic_DNA"/>
</dbReference>
<sequence length="438" mass="46780">GTETTYDETTTIIALNADDTNIDYTDENGLVTQLDLTDLVDNLETVTSLTFNTTTNQLEYIDEDGTTNGVDLGALVSTVSDDNANTSVQTIATHTSGDGTVVAIEETVTTLVDNADGTFTYTSEDGTETTYDETTTIIALNADDTNIDYTDENGLVTQLDLTDLVDNLETVTSLTFNTTTNQLEYIDEDGTTNGVDLGALVSTVSDDNANTSVQTIATHTSGDGTVVAIEETVTTLVDNADGTFTYTSEDGTETTYDETTTIIALNADDTNIDYTDENGLVTQLDLTDLVDNLETVTSLTFNTTTNQLEYIDEDGTTNGVDLGALASTVSDDNANTSVQTIATHTSGDGTVVTIEETVTTLVDNADGTFTYTSEDGTETTYDETTTIIALNADDTNIDYTDENGLVTQLDLTDLVDNLETVTSLTFNTTTNQLEYIDE</sequence>
<evidence type="ECO:0000313" key="1">
    <source>
        <dbReference type="EMBL" id="SFJ68927.1"/>
    </source>
</evidence>
<feature type="non-terminal residue" evidence="1">
    <location>
        <position position="438"/>
    </location>
</feature>
<evidence type="ECO:0008006" key="3">
    <source>
        <dbReference type="Google" id="ProtNLM"/>
    </source>
</evidence>
<name>A0A1I3THD3_9FLAO</name>
<proteinExistence type="predicted"/>
<dbReference type="AlphaFoldDB" id="A0A1I3THD3"/>
<dbReference type="STRING" id="1144750.SAMN05443431_1281"/>